<keyword evidence="1" id="KW-0812">Transmembrane</keyword>
<accession>A0ABV5HYY9</accession>
<protein>
    <submittedName>
        <fullName evidence="2">TadE/TadG family type IV pilus assembly protein</fullName>
    </submittedName>
</protein>
<evidence type="ECO:0000256" key="1">
    <source>
        <dbReference type="SAM" id="Phobius"/>
    </source>
</evidence>
<keyword evidence="3" id="KW-1185">Reference proteome</keyword>
<reference evidence="2 3" key="1">
    <citation type="submission" date="2024-09" db="EMBL/GenBank/DDBJ databases">
        <authorList>
            <person name="Sun Q."/>
            <person name="Mori K."/>
        </authorList>
    </citation>
    <scope>NUCLEOTIDE SEQUENCE [LARGE SCALE GENOMIC DNA]</scope>
    <source>
        <strain evidence="2 3">CECT 9424</strain>
    </source>
</reference>
<dbReference type="Proteomes" id="UP001589670">
    <property type="component" value="Unassembled WGS sequence"/>
</dbReference>
<dbReference type="RefSeq" id="WP_377068753.1">
    <property type="nucleotide sequence ID" value="NZ_JBHMEC010000011.1"/>
</dbReference>
<organism evidence="2 3">
    <name type="scientific">Roseovarius ramblicola</name>
    <dbReference type="NCBI Taxonomy" id="2022336"/>
    <lineage>
        <taxon>Bacteria</taxon>
        <taxon>Pseudomonadati</taxon>
        <taxon>Pseudomonadota</taxon>
        <taxon>Alphaproteobacteria</taxon>
        <taxon>Rhodobacterales</taxon>
        <taxon>Roseobacteraceae</taxon>
        <taxon>Roseovarius</taxon>
    </lineage>
</organism>
<feature type="transmembrane region" description="Helical" evidence="1">
    <location>
        <begin position="21"/>
        <end position="42"/>
    </location>
</feature>
<keyword evidence="1" id="KW-0472">Membrane</keyword>
<sequence>MRRLASSLARHLRRIRGDERGVVAVETLIIAPLLMLGLLFSYEAYSMFRQQSLREKATYTVADILSRETAVVTDLYLDNIKRVFDLMSGTDDAQLRISAVRYRKDSHDDIDEFDLRWSKVRGEGAMTALTDGEVRKAHGVFPVMDDGEEIILVESSGRFTPPVSTGYFTGHPLETQMFVIPRFAPQLCFTDTCVPGTG</sequence>
<comment type="caution">
    <text evidence="2">The sequence shown here is derived from an EMBL/GenBank/DDBJ whole genome shotgun (WGS) entry which is preliminary data.</text>
</comment>
<evidence type="ECO:0000313" key="2">
    <source>
        <dbReference type="EMBL" id="MFB9149642.1"/>
    </source>
</evidence>
<dbReference type="EMBL" id="JBHMEC010000011">
    <property type="protein sequence ID" value="MFB9149642.1"/>
    <property type="molecule type" value="Genomic_DNA"/>
</dbReference>
<keyword evidence="1" id="KW-1133">Transmembrane helix</keyword>
<proteinExistence type="predicted"/>
<name>A0ABV5HYY9_9RHOB</name>
<evidence type="ECO:0000313" key="3">
    <source>
        <dbReference type="Proteomes" id="UP001589670"/>
    </source>
</evidence>
<gene>
    <name evidence="2" type="ORF">ACFFU4_07765</name>
</gene>